<dbReference type="InterPro" id="IPR057326">
    <property type="entry name" value="KR_dom"/>
</dbReference>
<dbReference type="InterPro" id="IPR002347">
    <property type="entry name" value="SDR_fam"/>
</dbReference>
<dbReference type="SMART" id="SM00822">
    <property type="entry name" value="PKS_KR"/>
    <property type="match status" value="1"/>
</dbReference>
<dbReference type="Pfam" id="PF00106">
    <property type="entry name" value="adh_short"/>
    <property type="match status" value="1"/>
</dbReference>
<dbReference type="STRING" id="68895.RR42_s3300"/>
<dbReference type="PRINTS" id="PR00080">
    <property type="entry name" value="SDRFAMILY"/>
</dbReference>
<evidence type="ECO:0000313" key="4">
    <source>
        <dbReference type="Proteomes" id="UP000031843"/>
    </source>
</evidence>
<evidence type="ECO:0000313" key="3">
    <source>
        <dbReference type="EMBL" id="AJG24876.1"/>
    </source>
</evidence>
<dbReference type="KEGG" id="cbw:RR42_s3300"/>
<evidence type="ECO:0000259" key="2">
    <source>
        <dbReference type="SMART" id="SM00822"/>
    </source>
</evidence>
<dbReference type="InterPro" id="IPR020904">
    <property type="entry name" value="Sc_DH/Rdtase_CS"/>
</dbReference>
<dbReference type="PANTHER" id="PTHR45024">
    <property type="entry name" value="DEHYDROGENASES, SHORT CHAIN"/>
    <property type="match status" value="1"/>
</dbReference>
<proteinExistence type="inferred from homology"/>
<accession>A0A0C4YWJ8</accession>
<dbReference type="PROSITE" id="PS00061">
    <property type="entry name" value="ADH_SHORT"/>
    <property type="match status" value="1"/>
</dbReference>
<dbReference type="PRINTS" id="PR00081">
    <property type="entry name" value="GDHRDH"/>
</dbReference>
<protein>
    <submittedName>
        <fullName evidence="3">Short-chain dehydrogenase/reductase SDR</fullName>
    </submittedName>
</protein>
<dbReference type="EMBL" id="CP010537">
    <property type="protein sequence ID" value="AJG24876.1"/>
    <property type="molecule type" value="Genomic_DNA"/>
</dbReference>
<evidence type="ECO:0000256" key="1">
    <source>
        <dbReference type="RuleBase" id="RU000363"/>
    </source>
</evidence>
<dbReference type="SUPFAM" id="SSF51735">
    <property type="entry name" value="NAD(P)-binding Rossmann-fold domains"/>
    <property type="match status" value="1"/>
</dbReference>
<dbReference type="Proteomes" id="UP000031843">
    <property type="component" value="Chromosome secondary"/>
</dbReference>
<keyword evidence="4" id="KW-1185">Reference proteome</keyword>
<comment type="similarity">
    <text evidence="1">Belongs to the short-chain dehydrogenases/reductases (SDR) family.</text>
</comment>
<feature type="domain" description="Ketoreductase" evidence="2">
    <location>
        <begin position="8"/>
        <end position="204"/>
    </location>
</feature>
<dbReference type="PANTHER" id="PTHR45024:SF3">
    <property type="entry name" value="BLL2957 PROTEIN"/>
    <property type="match status" value="1"/>
</dbReference>
<name>A0A0C4YWJ8_9BURK</name>
<dbReference type="InterPro" id="IPR036291">
    <property type="entry name" value="NAD(P)-bd_dom_sf"/>
</dbReference>
<organism evidence="3 4">
    <name type="scientific">Cupriavidus basilensis</name>
    <dbReference type="NCBI Taxonomy" id="68895"/>
    <lineage>
        <taxon>Bacteria</taxon>
        <taxon>Pseudomonadati</taxon>
        <taxon>Pseudomonadota</taxon>
        <taxon>Betaproteobacteria</taxon>
        <taxon>Burkholderiales</taxon>
        <taxon>Burkholderiaceae</taxon>
        <taxon>Cupriavidus</taxon>
    </lineage>
</organism>
<sequence>MSGVMAGKVALVTGAGGGIGRGVALELAKAGAKVVVNDIGVSLTGEGGDAGPAQRVVDEIVAAGGIAVANTDSVSSWQGANAIVQCAIDNFGRIDAVVNNAGNLRDRMFFKMNEEEWRSVIDVHLNGTFFVSRAAANHFKDQESGAYVHMTSTSGLIGNLGQANYSAAKLGIAALSKSIALDMARFNVRSNCIAPFAWSRMTSSIPSETPEEKARVAKLQKMEANKVAPMAAFLASDAAHEVNAQIFAVRANEIMLMSQPRPVRSVHMSEGWTPESIAEIAIPAMRNSFFKLERSPDVISWDPI</sequence>
<dbReference type="OrthoDB" id="9804774at2"/>
<reference evidence="3 4" key="1">
    <citation type="journal article" date="2015" name="Genome Announc.">
        <title>Complete Genome Sequence of Cupriavidus basilensis 4G11, Isolated from the Oak Ridge Field Research Center Site.</title>
        <authorList>
            <person name="Ray J."/>
            <person name="Waters R.J."/>
            <person name="Skerker J.M."/>
            <person name="Kuehl J.V."/>
            <person name="Price M.N."/>
            <person name="Huang J."/>
            <person name="Chakraborty R."/>
            <person name="Arkin A.P."/>
            <person name="Deutschbauer A."/>
        </authorList>
    </citation>
    <scope>NUCLEOTIDE SEQUENCE [LARGE SCALE GENOMIC DNA]</scope>
    <source>
        <strain evidence="3">4G11</strain>
    </source>
</reference>
<gene>
    <name evidence="3" type="ORF">RR42_s3300</name>
</gene>
<dbReference type="Gene3D" id="3.40.50.720">
    <property type="entry name" value="NAD(P)-binding Rossmann-like Domain"/>
    <property type="match status" value="1"/>
</dbReference>
<dbReference type="InterPro" id="IPR051687">
    <property type="entry name" value="Peroxisomal_Beta-Oxidation"/>
</dbReference>
<dbReference type="AlphaFoldDB" id="A0A0C4YWJ8"/>
<dbReference type="RefSeq" id="WP_043357229.1">
    <property type="nucleotide sequence ID" value="NZ_CP010537.1"/>
</dbReference>